<feature type="signal peptide" evidence="1">
    <location>
        <begin position="1"/>
        <end position="22"/>
    </location>
</feature>
<dbReference type="RefSeq" id="WP_073230684.1">
    <property type="nucleotide sequence ID" value="NZ_FQUQ01000002.1"/>
</dbReference>
<evidence type="ECO:0008006" key="4">
    <source>
        <dbReference type="Google" id="ProtNLM"/>
    </source>
</evidence>
<sequence>MKKITILPLVFSILFWGLNSFAQDSLITASALKNVSVFVKEFNSFKGPGWDKIITQAKASPNVLIGEDHFTNETPYFTSAIASEIKFDHFFCEIDPFTARILQDKIKTLSAVALQKYLNEYGETFSFYAFNPEFELLKELTKANTKIQGTDQILLIGDRLICNELKRSTKNKRAKALYQDIETNSKIYFENFLKDQSKPFYLVTDDFDKKVTELSGLKLSKEEQEIIAALQLSAKIYKSGSHHLRIQLMKNRLMSKLSEWQGKKNLFKYGANHLAKGESLLEIYDIGNLVNNIADSEFSGSLHLMILGTKGTQASPFKGFPDEKIDEQSSIIKSLKPLLAAVDGEQWHCLDLSAIRRAIQEGKINVKNVTLSRIIKGYDLLVVVPTVSASKFIAP</sequence>
<evidence type="ECO:0000256" key="1">
    <source>
        <dbReference type="SAM" id="SignalP"/>
    </source>
</evidence>
<evidence type="ECO:0000313" key="2">
    <source>
        <dbReference type="EMBL" id="SHF27009.1"/>
    </source>
</evidence>
<dbReference type="EMBL" id="FQUQ01000002">
    <property type="protein sequence ID" value="SHF27009.1"/>
    <property type="molecule type" value="Genomic_DNA"/>
</dbReference>
<proteinExistence type="predicted"/>
<protein>
    <recommendedName>
        <fullName evidence="4">Erythromycin esterase homolog</fullName>
    </recommendedName>
</protein>
<keyword evidence="1" id="KW-0732">Signal</keyword>
<keyword evidence="3" id="KW-1185">Reference proteome</keyword>
<organism evidence="2 3">
    <name type="scientific">Pedobacter caeni</name>
    <dbReference type="NCBI Taxonomy" id="288992"/>
    <lineage>
        <taxon>Bacteria</taxon>
        <taxon>Pseudomonadati</taxon>
        <taxon>Bacteroidota</taxon>
        <taxon>Sphingobacteriia</taxon>
        <taxon>Sphingobacteriales</taxon>
        <taxon>Sphingobacteriaceae</taxon>
        <taxon>Pedobacter</taxon>
    </lineage>
</organism>
<gene>
    <name evidence="2" type="ORF">SAMN04488522_102652</name>
</gene>
<feature type="chain" id="PRO_5013177658" description="Erythromycin esterase homolog" evidence="1">
    <location>
        <begin position="23"/>
        <end position="395"/>
    </location>
</feature>
<evidence type="ECO:0000313" key="3">
    <source>
        <dbReference type="Proteomes" id="UP000184287"/>
    </source>
</evidence>
<dbReference type="STRING" id="288992.SAMN04488522_102652"/>
<dbReference type="AlphaFoldDB" id="A0A1M5A9R5"/>
<accession>A0A1M5A9R5</accession>
<dbReference type="OrthoDB" id="733813at2"/>
<dbReference type="Proteomes" id="UP000184287">
    <property type="component" value="Unassembled WGS sequence"/>
</dbReference>
<name>A0A1M5A9R5_9SPHI</name>
<reference evidence="3" key="1">
    <citation type="submission" date="2016-11" db="EMBL/GenBank/DDBJ databases">
        <authorList>
            <person name="Varghese N."/>
            <person name="Submissions S."/>
        </authorList>
    </citation>
    <scope>NUCLEOTIDE SEQUENCE [LARGE SCALE GENOMIC DNA]</scope>
    <source>
        <strain evidence="3">DSM 16990</strain>
    </source>
</reference>